<feature type="chain" id="PRO_5001815672" evidence="2">
    <location>
        <begin position="22"/>
        <end position="466"/>
    </location>
</feature>
<dbReference type="InterPro" id="IPR000560">
    <property type="entry name" value="His_Pase_clade-2"/>
</dbReference>
<evidence type="ECO:0000256" key="1">
    <source>
        <dbReference type="ARBA" id="ARBA00005375"/>
    </source>
</evidence>
<evidence type="ECO:0000313" key="4">
    <source>
        <dbReference type="Proteomes" id="UP000029964"/>
    </source>
</evidence>
<comment type="similarity">
    <text evidence="1">Belongs to the histidine acid phosphatase family.</text>
</comment>
<dbReference type="AlphaFoldDB" id="A0A086TFH9"/>
<name>A0A086TFH9_HAPC1</name>
<dbReference type="GO" id="GO:0016791">
    <property type="term" value="F:phosphatase activity"/>
    <property type="evidence" value="ECO:0007669"/>
    <property type="project" value="TreeGrafter"/>
</dbReference>
<dbReference type="HOGENOM" id="CLU_023111_1_0_1"/>
<evidence type="ECO:0000313" key="3">
    <source>
        <dbReference type="EMBL" id="KFH48111.1"/>
    </source>
</evidence>
<gene>
    <name evidence="3" type="ORF">ACRE_009570</name>
</gene>
<proteinExistence type="inferred from homology"/>
<dbReference type="InterPro" id="IPR050645">
    <property type="entry name" value="Histidine_acid_phosphatase"/>
</dbReference>
<dbReference type="Proteomes" id="UP000029964">
    <property type="component" value="Unassembled WGS sequence"/>
</dbReference>
<dbReference type="Pfam" id="PF00328">
    <property type="entry name" value="His_Phos_2"/>
    <property type="match status" value="1"/>
</dbReference>
<comment type="caution">
    <text evidence="3">The sequence shown here is derived from an EMBL/GenBank/DDBJ whole genome shotgun (WGS) entry which is preliminary data.</text>
</comment>
<protein>
    <submittedName>
        <fullName evidence="3">Lysosomal acid phosphatase-like protein</fullName>
    </submittedName>
</protein>
<reference evidence="4" key="1">
    <citation type="journal article" date="2014" name="Genome Announc.">
        <title>Genome sequence and annotation of Acremonium chrysogenum, producer of the beta-lactam antibiotic cephalosporin C.</title>
        <authorList>
            <person name="Terfehr D."/>
            <person name="Dahlmann T.A."/>
            <person name="Specht T."/>
            <person name="Zadra I."/>
            <person name="Kuernsteiner H."/>
            <person name="Kueck U."/>
        </authorList>
    </citation>
    <scope>NUCLEOTIDE SEQUENCE [LARGE SCALE GENOMIC DNA]</scope>
    <source>
        <strain evidence="4">ATCC 11550 / CBS 779.69 / DSM 880 / IAM 14645 / JCM 23072 / IMI 49137</strain>
    </source>
</reference>
<dbReference type="EMBL" id="JPKY01000005">
    <property type="protein sequence ID" value="KFH48111.1"/>
    <property type="molecule type" value="Genomic_DNA"/>
</dbReference>
<organism evidence="3 4">
    <name type="scientific">Hapsidospora chrysogenum (strain ATCC 11550 / CBS 779.69 / DSM 880 / IAM 14645 / JCM 23072 / IMI 49137)</name>
    <name type="common">Acremonium chrysogenum</name>
    <dbReference type="NCBI Taxonomy" id="857340"/>
    <lineage>
        <taxon>Eukaryota</taxon>
        <taxon>Fungi</taxon>
        <taxon>Dikarya</taxon>
        <taxon>Ascomycota</taxon>
        <taxon>Pezizomycotina</taxon>
        <taxon>Sordariomycetes</taxon>
        <taxon>Hypocreomycetidae</taxon>
        <taxon>Hypocreales</taxon>
        <taxon>Bionectriaceae</taxon>
        <taxon>Hapsidospora</taxon>
    </lineage>
</organism>
<dbReference type="OrthoDB" id="258392at2759"/>
<keyword evidence="2" id="KW-0732">Signal</keyword>
<dbReference type="CDD" id="cd07061">
    <property type="entry name" value="HP_HAP_like"/>
    <property type="match status" value="1"/>
</dbReference>
<dbReference type="PANTHER" id="PTHR11567:SF142">
    <property type="entry name" value="PHOSPHOGLYCERATE MUTASE-LIKE PROTEIN"/>
    <property type="match status" value="1"/>
</dbReference>
<accession>A0A086TFH9</accession>
<dbReference type="STRING" id="857340.A0A086TFH9"/>
<dbReference type="SUPFAM" id="SSF53254">
    <property type="entry name" value="Phosphoglycerate mutase-like"/>
    <property type="match status" value="1"/>
</dbReference>
<dbReference type="PANTHER" id="PTHR11567">
    <property type="entry name" value="ACID PHOSPHATASE-RELATED"/>
    <property type="match status" value="1"/>
</dbReference>
<sequence length="466" mass="50225">MFTQVSRVLLGLAAAAVGANAEDVLGVFIFHRHGDRTARTRQPVKLSALGANQAHSSGTFYRDRYIVSGADFQVRGLSPEIADLSQLSVTSPAEPIIQSSAQAFLQGLYPPTYTSDFLGDCTEVEAPLNGYQYVPVGAVKNAATSKDGCPSAETSSQSYFSSPQYLGMLSQTSEFYDRLAPVVGTSMSKDEVNFRNAYSVFDLINAARIHNSSVPFEDRLTDDNMDRLFRYASIQQWNLAFNESDPARAIAGSVLGGQIVDSLGAIVDGERDAPLMSIQFGAHDTFMSFFGLSNLTKASRDFYGICNCASSMAFELVTNATGPSKPENVGVRFLFSNGTASQNELTAFPLFGQEQTLLPWSDFKRKMTEFSINDDQAWCELCGNTDGRCAALLALGNNSDDKNDPENDPKNKSSNGITKTIAGVIGSVVTLAVTAAIESLLMLCGGYRLVNKSRLTRLSSSDTSLG</sequence>
<keyword evidence="4" id="KW-1185">Reference proteome</keyword>
<dbReference type="InterPro" id="IPR029033">
    <property type="entry name" value="His_PPase_superfam"/>
</dbReference>
<evidence type="ECO:0000256" key="2">
    <source>
        <dbReference type="SAM" id="SignalP"/>
    </source>
</evidence>
<dbReference type="Gene3D" id="3.40.50.1240">
    <property type="entry name" value="Phosphoglycerate mutase-like"/>
    <property type="match status" value="1"/>
</dbReference>
<feature type="signal peptide" evidence="2">
    <location>
        <begin position="1"/>
        <end position="21"/>
    </location>
</feature>